<feature type="compositionally biased region" description="Polar residues" evidence="1">
    <location>
        <begin position="283"/>
        <end position="305"/>
    </location>
</feature>
<keyword evidence="2" id="KW-0472">Membrane</keyword>
<keyword evidence="2" id="KW-1133">Transmembrane helix</keyword>
<evidence type="ECO:0000259" key="4">
    <source>
        <dbReference type="Pfam" id="PF08341"/>
    </source>
</evidence>
<dbReference type="OrthoDB" id="2676146at2"/>
<dbReference type="NCBIfam" id="TIGR03934">
    <property type="entry name" value="TQXA_dom"/>
    <property type="match status" value="1"/>
</dbReference>
<reference evidence="5 6" key="1">
    <citation type="submission" date="2019-06" db="EMBL/GenBank/DDBJ databases">
        <title>Sequencing the genomes of 1000 actinobacteria strains.</title>
        <authorList>
            <person name="Klenk H.-P."/>
        </authorList>
    </citation>
    <scope>NUCLEOTIDE SEQUENCE [LARGE SCALE GENOMIC DNA]</scope>
    <source>
        <strain evidence="5 6">DSM 45015</strain>
    </source>
</reference>
<evidence type="ECO:0000256" key="2">
    <source>
        <dbReference type="SAM" id="Phobius"/>
    </source>
</evidence>
<protein>
    <submittedName>
        <fullName evidence="5">TQXA domain-containing protein</fullName>
    </submittedName>
</protein>
<organism evidence="5 6">
    <name type="scientific">Haloactinospora alba</name>
    <dbReference type="NCBI Taxonomy" id="405555"/>
    <lineage>
        <taxon>Bacteria</taxon>
        <taxon>Bacillati</taxon>
        <taxon>Actinomycetota</taxon>
        <taxon>Actinomycetes</taxon>
        <taxon>Streptosporangiales</taxon>
        <taxon>Nocardiopsidaceae</taxon>
        <taxon>Haloactinospora</taxon>
    </lineage>
</organism>
<comment type="caution">
    <text evidence="5">The sequence shown here is derived from an EMBL/GenBank/DDBJ whole genome shotgun (WGS) entry which is preliminary data.</text>
</comment>
<feature type="region of interest" description="Disordered" evidence="1">
    <location>
        <begin position="231"/>
        <end position="362"/>
    </location>
</feature>
<accession>A0A543NGD5</accession>
<feature type="chain" id="PRO_5022019790" evidence="3">
    <location>
        <begin position="38"/>
        <end position="396"/>
    </location>
</feature>
<dbReference type="AlphaFoldDB" id="A0A543NGD5"/>
<feature type="transmembrane region" description="Helical" evidence="2">
    <location>
        <begin position="364"/>
        <end position="385"/>
    </location>
</feature>
<dbReference type="Proteomes" id="UP000317422">
    <property type="component" value="Unassembled WGS sequence"/>
</dbReference>
<sequence>MTFPPYPRNRARKSASVAAATTAALLAFGFAATPAAADGAEGTYVGNEANGVDVHMGGDTAGTSLFQLDLKDGPMLRTYCIDFETDIRGGADYEEDEWSDYPGKGDFADPAKVHWILQNSYPSAEVGELAEKSGVEGLNQKQAIAGTQAAIWHFSNDLGLDEKNGEKVTALYDYLVDNAEEVKEPEASVSIEPESAEGTAGEVVGEFTLSTSAESVSLDVDAPEGVELVDPDSGDALSEAADGDQFGFSVPQDADKGEATVSTSVSAEVPRGRLFQGVEGEDPTQTLITADTDESTVTAQATASWKESAESPSPTESPTTKPPEETPPPEDTESPSPTPTQTQEKPAPEKPEQDDEGLPVTGTALGGLVAAAVAAVGAGGAAIYLSRKRRSNMAEE</sequence>
<feature type="domain" description="Thioester" evidence="4">
    <location>
        <begin position="77"/>
        <end position="180"/>
    </location>
</feature>
<keyword evidence="3" id="KW-0732">Signal</keyword>
<dbReference type="Pfam" id="PF08341">
    <property type="entry name" value="TED"/>
    <property type="match status" value="1"/>
</dbReference>
<keyword evidence="6" id="KW-1185">Reference proteome</keyword>
<evidence type="ECO:0000313" key="6">
    <source>
        <dbReference type="Proteomes" id="UP000317422"/>
    </source>
</evidence>
<dbReference type="InterPro" id="IPR023849">
    <property type="entry name" value="TQXA_dom"/>
</dbReference>
<evidence type="ECO:0000256" key="1">
    <source>
        <dbReference type="SAM" id="MobiDB-lite"/>
    </source>
</evidence>
<feature type="signal peptide" evidence="3">
    <location>
        <begin position="1"/>
        <end position="37"/>
    </location>
</feature>
<proteinExistence type="predicted"/>
<evidence type="ECO:0000313" key="5">
    <source>
        <dbReference type="EMBL" id="TQN30864.1"/>
    </source>
</evidence>
<name>A0A543NGD5_9ACTN</name>
<evidence type="ECO:0000256" key="3">
    <source>
        <dbReference type="SAM" id="SignalP"/>
    </source>
</evidence>
<keyword evidence="2" id="KW-0812">Transmembrane</keyword>
<gene>
    <name evidence="5" type="ORF">FHX37_0752</name>
</gene>
<dbReference type="InterPro" id="IPR013552">
    <property type="entry name" value="Thioester_dom"/>
</dbReference>
<dbReference type="EMBL" id="VFQC01000001">
    <property type="protein sequence ID" value="TQN30864.1"/>
    <property type="molecule type" value="Genomic_DNA"/>
</dbReference>
<feature type="compositionally biased region" description="Low complexity" evidence="1">
    <location>
        <begin position="310"/>
        <end position="319"/>
    </location>
</feature>
<dbReference type="Gene3D" id="1.10.150.480">
    <property type="match status" value="1"/>
</dbReference>